<feature type="compositionally biased region" description="Polar residues" evidence="1">
    <location>
        <begin position="270"/>
        <end position="285"/>
    </location>
</feature>
<evidence type="ECO:0000313" key="2">
    <source>
        <dbReference type="EMBL" id="GEU85279.1"/>
    </source>
</evidence>
<feature type="region of interest" description="Disordered" evidence="1">
    <location>
        <begin position="715"/>
        <end position="765"/>
    </location>
</feature>
<gene>
    <name evidence="2" type="ORF">Tci_057257</name>
</gene>
<feature type="compositionally biased region" description="Polar residues" evidence="1">
    <location>
        <begin position="293"/>
        <end position="305"/>
    </location>
</feature>
<feature type="compositionally biased region" description="Polar residues" evidence="1">
    <location>
        <begin position="722"/>
        <end position="736"/>
    </location>
</feature>
<protein>
    <submittedName>
        <fullName evidence="2">Uncharacterized protein</fullName>
    </submittedName>
</protein>
<feature type="compositionally biased region" description="Basic and acidic residues" evidence="1">
    <location>
        <begin position="752"/>
        <end position="765"/>
    </location>
</feature>
<accession>A0A6L2NIK6</accession>
<feature type="compositionally biased region" description="Acidic residues" evidence="1">
    <location>
        <begin position="379"/>
        <end position="389"/>
    </location>
</feature>
<sequence length="836" mass="95086">MNGKSHTLNVENFRDMLHICPRLPGQRFEDPPHEEEILSFIRDLGHIGEIKVLTDVNVNYMHRPWRSFAAIINKCLSGKTTGLDSLRLSHLVYQVENKNLKKNNDMCYLRFTKVIIDYFMSKDQSISRRNMMFWHTFIDDPIFNTIRVISRHQDTHVYGAILSAALTNQEMLDSKAYKEYYAVASRAEPPKAQTKYKKKADESVTSPKSKTASASKGTRLKSKVKITNPDMMKQPVKKTKAKDLAVLSKDALSEAKQIKLVTKGSKTDFHISQASGSGDGVNTQLKVPDEQQQKTSGTDEGTSTIPGVPDVPPYESKSESDDHNDEGDDERTESDGDEIPDLNLTNVDQTEYKEEDVDERVRTPFDYQLTKEEKFNNEETMDDEEDDEVIKELHNDVNANLGNDDIKMTDDDQRGSQQQNDFQESGFSQEEEDVHVTLTPVPVTQKADKTVQSSFVSFKFTSKFLNLKNPSPTDNEIASLMETSVPHATAISEITTGFTTTTLLPPSGQDDQDKDEDPSAGSDRGMKRRKSGKDAASSKDSRRRIIAVTRLSIMKKYDYGYLEEIETYCHSKAGGRFLIRCRKLPKKLNLTKPDTFKSNLQNKTTYISLSDPHGIIYVNSFKRKRLMRIDKLHKFSDGTLNDVRTSLHDIAAGIRMDYLPMRRWSNLDKKRARVMVQEIDKQLYQRRLMQNLEKFVGKRPYGQDLRYLLSSTKSYKSYAPPSKQSSSTRSNASTNYKGKEIAKPITPPFELASKEDSDPEQAQRDQDMQKNLALIAKYFKKIYKPTNNNLITFSNSRKKNVDTSQKYKNDNMTGQFGNQRTVTVVGARETASSQAV</sequence>
<dbReference type="EMBL" id="BKCJ010009074">
    <property type="protein sequence ID" value="GEU85279.1"/>
    <property type="molecule type" value="Genomic_DNA"/>
</dbReference>
<feature type="compositionally biased region" description="Basic and acidic residues" evidence="1">
    <location>
        <begin position="359"/>
        <end position="377"/>
    </location>
</feature>
<comment type="caution">
    <text evidence="2">The sequence shown here is derived from an EMBL/GenBank/DDBJ whole genome shotgun (WGS) entry which is preliminary data.</text>
</comment>
<name>A0A6L2NIK6_TANCI</name>
<proteinExistence type="predicted"/>
<evidence type="ECO:0000256" key="1">
    <source>
        <dbReference type="SAM" id="MobiDB-lite"/>
    </source>
</evidence>
<feature type="region of interest" description="Disordered" evidence="1">
    <location>
        <begin position="269"/>
        <end position="432"/>
    </location>
</feature>
<feature type="region of interest" description="Disordered" evidence="1">
    <location>
        <begin position="496"/>
        <end position="541"/>
    </location>
</feature>
<feature type="region of interest" description="Disordered" evidence="1">
    <location>
        <begin position="191"/>
        <end position="241"/>
    </location>
</feature>
<organism evidence="2">
    <name type="scientific">Tanacetum cinerariifolium</name>
    <name type="common">Dalmatian daisy</name>
    <name type="synonym">Chrysanthemum cinerariifolium</name>
    <dbReference type="NCBI Taxonomy" id="118510"/>
    <lineage>
        <taxon>Eukaryota</taxon>
        <taxon>Viridiplantae</taxon>
        <taxon>Streptophyta</taxon>
        <taxon>Embryophyta</taxon>
        <taxon>Tracheophyta</taxon>
        <taxon>Spermatophyta</taxon>
        <taxon>Magnoliopsida</taxon>
        <taxon>eudicotyledons</taxon>
        <taxon>Gunneridae</taxon>
        <taxon>Pentapetalae</taxon>
        <taxon>asterids</taxon>
        <taxon>campanulids</taxon>
        <taxon>Asterales</taxon>
        <taxon>Asteraceae</taxon>
        <taxon>Asteroideae</taxon>
        <taxon>Anthemideae</taxon>
        <taxon>Anthemidinae</taxon>
        <taxon>Tanacetum</taxon>
    </lineage>
</organism>
<feature type="compositionally biased region" description="Basic and acidic residues" evidence="1">
    <location>
        <begin position="404"/>
        <end position="414"/>
    </location>
</feature>
<dbReference type="AlphaFoldDB" id="A0A6L2NIK6"/>
<feature type="compositionally biased region" description="Polar residues" evidence="1">
    <location>
        <begin position="415"/>
        <end position="428"/>
    </location>
</feature>
<feature type="compositionally biased region" description="Low complexity" evidence="1">
    <location>
        <begin position="203"/>
        <end position="217"/>
    </location>
</feature>
<feature type="compositionally biased region" description="Acidic residues" evidence="1">
    <location>
        <begin position="322"/>
        <end position="340"/>
    </location>
</feature>
<reference evidence="2" key="1">
    <citation type="journal article" date="2019" name="Sci. Rep.">
        <title>Draft genome of Tanacetum cinerariifolium, the natural source of mosquito coil.</title>
        <authorList>
            <person name="Yamashiro T."/>
            <person name="Shiraishi A."/>
            <person name="Satake H."/>
            <person name="Nakayama K."/>
        </authorList>
    </citation>
    <scope>NUCLEOTIDE SEQUENCE</scope>
</reference>